<organism evidence="1">
    <name type="scientific">freshwater metagenome</name>
    <dbReference type="NCBI Taxonomy" id="449393"/>
    <lineage>
        <taxon>unclassified sequences</taxon>
        <taxon>metagenomes</taxon>
        <taxon>ecological metagenomes</taxon>
    </lineage>
</organism>
<name>A0A6J7QNH1_9ZZZZ</name>
<accession>A0A6J7QNH1</accession>
<proteinExistence type="predicted"/>
<sequence length="125" mass="13614">MDRAPLGRAQWLDAGEAVDEEAVAQIGRDAAGARVRLGDVALVLERCHVISDGRGRDSEAVAFDECLRAHRFVGRDVVLDDGAEHGEASILEHRASLHSIGTHLMRVPVYDESGFLAPTVRLRFS</sequence>
<dbReference type="EMBL" id="CAFBPD010000191">
    <property type="protein sequence ID" value="CAB5015574.1"/>
    <property type="molecule type" value="Genomic_DNA"/>
</dbReference>
<evidence type="ECO:0000313" key="1">
    <source>
        <dbReference type="EMBL" id="CAB5015574.1"/>
    </source>
</evidence>
<dbReference type="AlphaFoldDB" id="A0A6J7QNH1"/>
<reference evidence="1" key="1">
    <citation type="submission" date="2020-05" db="EMBL/GenBank/DDBJ databases">
        <authorList>
            <person name="Chiriac C."/>
            <person name="Salcher M."/>
            <person name="Ghai R."/>
            <person name="Kavagutti S V."/>
        </authorList>
    </citation>
    <scope>NUCLEOTIDE SEQUENCE</scope>
</reference>
<gene>
    <name evidence="1" type="ORF">UFOPK4061_01098</name>
</gene>
<protein>
    <submittedName>
        <fullName evidence="1">Unannotated protein</fullName>
    </submittedName>
</protein>